<evidence type="ECO:0000313" key="3">
    <source>
        <dbReference type="Proteomes" id="UP000308197"/>
    </source>
</evidence>
<sequence>MANLFRPREYVAHYNVQTQNYLGLRRGLPVYAPIPGNHVVGEVGYLLQGGICVIPRQLAPNTEDKLSSSNTSPGVEDAKNNSTSCSEVQAAQDKNAEQRATCGGAECGEEVLGEDDTLTVYESEFCPDADSSLATSLRRDADVVQLQSEDGSVLDAFVIFPYDPSKEMAGEDAEPSQKVPDNDCLDDCGSESDDTSTLCPSEAADGSAKHLQLSVDDVRRLFKLAPQWNKWANSVDDDAPGMEVKLKDMVIICGVQSTWCRNTNVSQDTLEAALSAHASANDIPLDPKAPDILENIDMSKFSGRRWLVHEQTFVQLYKIRRRRSLPECIQDVTLRAWDWITMGSEDMGLEKLFDPVNVLLRYILVRIPFAQMAIASTEDFFALFKNASTIPTTTRETWFALLRLRPSVRFIKGTWVAALEIACLEIEREAELACPSVSSDKLDRSKFTSAKS</sequence>
<dbReference type="EMBL" id="ML211402">
    <property type="protein sequence ID" value="TFK83322.1"/>
    <property type="molecule type" value="Genomic_DNA"/>
</dbReference>
<dbReference type="AlphaFoldDB" id="A0A5C3P218"/>
<dbReference type="InParanoid" id="A0A5C3P218"/>
<name>A0A5C3P218_9APHY</name>
<evidence type="ECO:0000256" key="1">
    <source>
        <dbReference type="SAM" id="MobiDB-lite"/>
    </source>
</evidence>
<dbReference type="Proteomes" id="UP000308197">
    <property type="component" value="Unassembled WGS sequence"/>
</dbReference>
<keyword evidence="3" id="KW-1185">Reference proteome</keyword>
<organism evidence="2 3">
    <name type="scientific">Polyporus arcularius HHB13444</name>
    <dbReference type="NCBI Taxonomy" id="1314778"/>
    <lineage>
        <taxon>Eukaryota</taxon>
        <taxon>Fungi</taxon>
        <taxon>Dikarya</taxon>
        <taxon>Basidiomycota</taxon>
        <taxon>Agaricomycotina</taxon>
        <taxon>Agaricomycetes</taxon>
        <taxon>Polyporales</taxon>
        <taxon>Polyporaceae</taxon>
        <taxon>Polyporus</taxon>
    </lineage>
</organism>
<accession>A0A5C3P218</accession>
<protein>
    <submittedName>
        <fullName evidence="2">Uncharacterized protein</fullName>
    </submittedName>
</protein>
<reference evidence="2 3" key="1">
    <citation type="journal article" date="2019" name="Nat. Ecol. Evol.">
        <title>Megaphylogeny resolves global patterns of mushroom evolution.</title>
        <authorList>
            <person name="Varga T."/>
            <person name="Krizsan K."/>
            <person name="Foldi C."/>
            <person name="Dima B."/>
            <person name="Sanchez-Garcia M."/>
            <person name="Sanchez-Ramirez S."/>
            <person name="Szollosi G.J."/>
            <person name="Szarkandi J.G."/>
            <person name="Papp V."/>
            <person name="Albert L."/>
            <person name="Andreopoulos W."/>
            <person name="Angelini C."/>
            <person name="Antonin V."/>
            <person name="Barry K.W."/>
            <person name="Bougher N.L."/>
            <person name="Buchanan P."/>
            <person name="Buyck B."/>
            <person name="Bense V."/>
            <person name="Catcheside P."/>
            <person name="Chovatia M."/>
            <person name="Cooper J."/>
            <person name="Damon W."/>
            <person name="Desjardin D."/>
            <person name="Finy P."/>
            <person name="Geml J."/>
            <person name="Haridas S."/>
            <person name="Hughes K."/>
            <person name="Justo A."/>
            <person name="Karasinski D."/>
            <person name="Kautmanova I."/>
            <person name="Kiss B."/>
            <person name="Kocsube S."/>
            <person name="Kotiranta H."/>
            <person name="LaButti K.M."/>
            <person name="Lechner B.E."/>
            <person name="Liimatainen K."/>
            <person name="Lipzen A."/>
            <person name="Lukacs Z."/>
            <person name="Mihaltcheva S."/>
            <person name="Morgado L.N."/>
            <person name="Niskanen T."/>
            <person name="Noordeloos M.E."/>
            <person name="Ohm R.A."/>
            <person name="Ortiz-Santana B."/>
            <person name="Ovrebo C."/>
            <person name="Racz N."/>
            <person name="Riley R."/>
            <person name="Savchenko A."/>
            <person name="Shiryaev A."/>
            <person name="Soop K."/>
            <person name="Spirin V."/>
            <person name="Szebenyi C."/>
            <person name="Tomsovsky M."/>
            <person name="Tulloss R.E."/>
            <person name="Uehling J."/>
            <person name="Grigoriev I.V."/>
            <person name="Vagvolgyi C."/>
            <person name="Papp T."/>
            <person name="Martin F.M."/>
            <person name="Miettinen O."/>
            <person name="Hibbett D.S."/>
            <person name="Nagy L.G."/>
        </authorList>
    </citation>
    <scope>NUCLEOTIDE SEQUENCE [LARGE SCALE GENOMIC DNA]</scope>
    <source>
        <strain evidence="2 3">HHB13444</strain>
    </source>
</reference>
<gene>
    <name evidence="2" type="ORF">K466DRAFT_602948</name>
</gene>
<proteinExistence type="predicted"/>
<evidence type="ECO:0000313" key="2">
    <source>
        <dbReference type="EMBL" id="TFK83322.1"/>
    </source>
</evidence>
<feature type="region of interest" description="Disordered" evidence="1">
    <location>
        <begin position="62"/>
        <end position="81"/>
    </location>
</feature>